<organism evidence="1 2">
    <name type="scientific">Bifidobacterium breve DSM 20213 = JCM 1192</name>
    <dbReference type="NCBI Taxonomy" id="518634"/>
    <lineage>
        <taxon>Bacteria</taxon>
        <taxon>Bacillati</taxon>
        <taxon>Actinomycetota</taxon>
        <taxon>Actinomycetes</taxon>
        <taxon>Bifidobacteriales</taxon>
        <taxon>Bifidobacteriaceae</taxon>
        <taxon>Bifidobacterium</taxon>
    </lineage>
</organism>
<dbReference type="HOGENOM" id="CLU_2932026_0_0_11"/>
<comment type="caution">
    <text evidence="1">The sequence shown here is derived from an EMBL/GenBank/DDBJ whole genome shotgun (WGS) entry which is preliminary data.</text>
</comment>
<proteinExistence type="predicted"/>
<gene>
    <name evidence="1" type="ORF">BIFBRE_03863</name>
</gene>
<sequence length="60" mass="6735">MQPRLSILATLKHGHWNILLGSACARVKGRGELWQSHRCYEHSSGRYDTLTGGDQIDVTI</sequence>
<keyword evidence="2" id="KW-1185">Reference proteome</keyword>
<accession>D4BP55</accession>
<protein>
    <submittedName>
        <fullName evidence="1">Uncharacterized protein</fullName>
    </submittedName>
</protein>
<dbReference type="AlphaFoldDB" id="D4BP55"/>
<reference evidence="1 2" key="1">
    <citation type="submission" date="2010-02" db="EMBL/GenBank/DDBJ databases">
        <authorList>
            <person name="Weinstock G."/>
            <person name="Sodergren E."/>
            <person name="Clifton S."/>
            <person name="Fulton L."/>
            <person name="Fulton B."/>
            <person name="Courtney L."/>
            <person name="Fronick C."/>
            <person name="Harrison M."/>
            <person name="Strong C."/>
            <person name="Farmer C."/>
            <person name="Delahaunty K."/>
            <person name="Markovic C."/>
            <person name="Hall O."/>
            <person name="Minx P."/>
            <person name="Tomlinson C."/>
            <person name="Mitreva M."/>
            <person name="Nelson J."/>
            <person name="Hou S."/>
            <person name="Wollam A."/>
            <person name="Pepin K.H."/>
            <person name="Johnson M."/>
            <person name="Bhonagiri V."/>
            <person name="Zhang X."/>
            <person name="Suruliraj S."/>
            <person name="Warren W."/>
            <person name="Chinwalla A."/>
            <person name="Mardis E.R."/>
            <person name="Wilson R.K."/>
        </authorList>
    </citation>
    <scope>NUCLEOTIDE SEQUENCE [LARGE SCALE GENOMIC DNA]</scope>
    <source>
        <strain evidence="1 2">DSM 20213</strain>
    </source>
</reference>
<dbReference type="PROSITE" id="PS51257">
    <property type="entry name" value="PROKAR_LIPOPROTEIN"/>
    <property type="match status" value="1"/>
</dbReference>
<name>D4BP55_BIFBR</name>
<evidence type="ECO:0000313" key="2">
    <source>
        <dbReference type="Proteomes" id="UP000003191"/>
    </source>
</evidence>
<evidence type="ECO:0000313" key="1">
    <source>
        <dbReference type="EMBL" id="EFE89442.1"/>
    </source>
</evidence>
<dbReference type="Proteomes" id="UP000003191">
    <property type="component" value="Unassembled WGS sequence"/>
</dbReference>
<dbReference type="EMBL" id="ACCG02000009">
    <property type="protein sequence ID" value="EFE89442.1"/>
    <property type="molecule type" value="Genomic_DNA"/>
</dbReference>